<proteinExistence type="predicted"/>
<dbReference type="Proteomes" id="UP000280008">
    <property type="component" value="Unassembled WGS sequence"/>
</dbReference>
<dbReference type="CDD" id="cd04301">
    <property type="entry name" value="NAT_SF"/>
    <property type="match status" value="1"/>
</dbReference>
<dbReference type="EMBL" id="RBKS01000001">
    <property type="protein sequence ID" value="RKR75037.1"/>
    <property type="molecule type" value="Genomic_DNA"/>
</dbReference>
<keyword evidence="1 4" id="KW-0808">Transferase</keyword>
<name>A0A495IGB1_9MICO</name>
<evidence type="ECO:0000313" key="5">
    <source>
        <dbReference type="Proteomes" id="UP000280008"/>
    </source>
</evidence>
<dbReference type="SUPFAM" id="SSF55729">
    <property type="entry name" value="Acyl-CoA N-acyltransferases (Nat)"/>
    <property type="match status" value="1"/>
</dbReference>
<sequence>MSDVTVREATLADAEGIAEVHVASWREAYAHLLPPEFLASLDVVERADRWRRILRERQSTVLVAMTEDSAVGWASAGASRDADAPRALELSGLYVLAAHHGDGTGQRLLDAVIGDSPASLWVADRNPRAEAFYRRNGFARDGRSEQHTMGPHTIDAVRMLR</sequence>
<dbReference type="PROSITE" id="PS51186">
    <property type="entry name" value="GNAT"/>
    <property type="match status" value="1"/>
</dbReference>
<dbReference type="AlphaFoldDB" id="A0A495IGB1"/>
<evidence type="ECO:0000313" key="4">
    <source>
        <dbReference type="EMBL" id="RKR75037.1"/>
    </source>
</evidence>
<comment type="caution">
    <text evidence="4">The sequence shown here is derived from an EMBL/GenBank/DDBJ whole genome shotgun (WGS) entry which is preliminary data.</text>
</comment>
<dbReference type="InterPro" id="IPR050832">
    <property type="entry name" value="Bact_Acetyltransf"/>
</dbReference>
<keyword evidence="2 4" id="KW-0012">Acyltransferase</keyword>
<feature type="domain" description="N-acetyltransferase" evidence="3">
    <location>
        <begin position="4"/>
        <end position="161"/>
    </location>
</feature>
<evidence type="ECO:0000256" key="1">
    <source>
        <dbReference type="ARBA" id="ARBA00022679"/>
    </source>
</evidence>
<gene>
    <name evidence="4" type="ORF">C8E83_2172</name>
</gene>
<dbReference type="Pfam" id="PF00583">
    <property type="entry name" value="Acetyltransf_1"/>
    <property type="match status" value="1"/>
</dbReference>
<evidence type="ECO:0000259" key="3">
    <source>
        <dbReference type="PROSITE" id="PS51186"/>
    </source>
</evidence>
<keyword evidence="5" id="KW-1185">Reference proteome</keyword>
<accession>A0A495IGB1</accession>
<dbReference type="OrthoDB" id="5243635at2"/>
<organism evidence="4 5">
    <name type="scientific">Frondihabitans australicus</name>
    <dbReference type="NCBI Taxonomy" id="386892"/>
    <lineage>
        <taxon>Bacteria</taxon>
        <taxon>Bacillati</taxon>
        <taxon>Actinomycetota</taxon>
        <taxon>Actinomycetes</taxon>
        <taxon>Micrococcales</taxon>
        <taxon>Microbacteriaceae</taxon>
        <taxon>Frondihabitans</taxon>
    </lineage>
</organism>
<evidence type="ECO:0000256" key="2">
    <source>
        <dbReference type="ARBA" id="ARBA00023315"/>
    </source>
</evidence>
<dbReference type="InterPro" id="IPR016181">
    <property type="entry name" value="Acyl_CoA_acyltransferase"/>
</dbReference>
<dbReference type="RefSeq" id="WP_121369879.1">
    <property type="nucleotide sequence ID" value="NZ_RBKS01000001.1"/>
</dbReference>
<dbReference type="GO" id="GO:0016747">
    <property type="term" value="F:acyltransferase activity, transferring groups other than amino-acyl groups"/>
    <property type="evidence" value="ECO:0007669"/>
    <property type="project" value="InterPro"/>
</dbReference>
<protein>
    <submittedName>
        <fullName evidence="4">L-amino acid N-acyltransferase YncA</fullName>
    </submittedName>
</protein>
<dbReference type="InterPro" id="IPR000182">
    <property type="entry name" value="GNAT_dom"/>
</dbReference>
<dbReference type="Gene3D" id="3.40.630.30">
    <property type="match status" value="1"/>
</dbReference>
<dbReference type="PANTHER" id="PTHR43877">
    <property type="entry name" value="AMINOALKYLPHOSPHONATE N-ACETYLTRANSFERASE-RELATED-RELATED"/>
    <property type="match status" value="1"/>
</dbReference>
<reference evidence="4 5" key="1">
    <citation type="submission" date="2018-10" db="EMBL/GenBank/DDBJ databases">
        <title>Sequencing the genomes of 1000 actinobacteria strains.</title>
        <authorList>
            <person name="Klenk H.-P."/>
        </authorList>
    </citation>
    <scope>NUCLEOTIDE SEQUENCE [LARGE SCALE GENOMIC DNA]</scope>
    <source>
        <strain evidence="4 5">DSM 17894</strain>
    </source>
</reference>